<dbReference type="InterPro" id="IPR051675">
    <property type="entry name" value="Endo/Exo/Phosphatase_dom_1"/>
</dbReference>
<evidence type="ECO:0000256" key="1">
    <source>
        <dbReference type="SAM" id="MobiDB-lite"/>
    </source>
</evidence>
<dbReference type="GO" id="GO:0003677">
    <property type="term" value="F:DNA binding"/>
    <property type="evidence" value="ECO:0007669"/>
    <property type="project" value="UniProtKB-KW"/>
</dbReference>
<feature type="domain" description="Helix-hairpin-helix DNA-binding motif class 1" evidence="2">
    <location>
        <begin position="202"/>
        <end position="221"/>
    </location>
</feature>
<dbReference type="GO" id="GO:0006281">
    <property type="term" value="P:DNA repair"/>
    <property type="evidence" value="ECO:0007669"/>
    <property type="project" value="InterPro"/>
</dbReference>
<dbReference type="NCBIfam" id="TIGR00426">
    <property type="entry name" value="competence protein ComEA helix-hairpin-helix repeat region"/>
    <property type="match status" value="1"/>
</dbReference>
<keyword evidence="3" id="KW-0238">DNA-binding</keyword>
<dbReference type="RefSeq" id="WP_161261004.1">
    <property type="nucleotide sequence ID" value="NZ_JAFBDC010000020.1"/>
</dbReference>
<feature type="compositionally biased region" description="Low complexity" evidence="1">
    <location>
        <begin position="131"/>
        <end position="157"/>
    </location>
</feature>
<dbReference type="Pfam" id="PF10531">
    <property type="entry name" value="SLBB"/>
    <property type="match status" value="1"/>
</dbReference>
<proteinExistence type="predicted"/>
<gene>
    <name evidence="3" type="ORF">GTO89_05250</name>
</gene>
<dbReference type="Proteomes" id="UP000471031">
    <property type="component" value="Unassembled WGS sequence"/>
</dbReference>
<dbReference type="SMART" id="SM00278">
    <property type="entry name" value="HhH1"/>
    <property type="match status" value="2"/>
</dbReference>
<dbReference type="Gene3D" id="3.10.560.10">
    <property type="entry name" value="Outer membrane lipoprotein wza domain like"/>
    <property type="match status" value="1"/>
</dbReference>
<comment type="caution">
    <text evidence="3">The sequence shown here is derived from an EMBL/GenBank/DDBJ whole genome shotgun (WGS) entry which is preliminary data.</text>
</comment>
<dbReference type="Pfam" id="PF12836">
    <property type="entry name" value="HHH_3"/>
    <property type="match status" value="1"/>
</dbReference>
<dbReference type="InterPro" id="IPR019554">
    <property type="entry name" value="Soluble_ligand-bd"/>
</dbReference>
<feature type="region of interest" description="Disordered" evidence="1">
    <location>
        <begin position="105"/>
        <end position="162"/>
    </location>
</feature>
<dbReference type="InterPro" id="IPR004509">
    <property type="entry name" value="Competence_ComEA_HhH"/>
</dbReference>
<feature type="region of interest" description="Disordered" evidence="1">
    <location>
        <begin position="41"/>
        <end position="61"/>
    </location>
</feature>
<protein>
    <submittedName>
        <fullName evidence="3">ComEA family DNA-binding protein</fullName>
    </submittedName>
</protein>
<sequence>MENPKRLFAILGGLLVVLVIGMGLQGTKFYSPPSSERKVLPAAKANSPDGEQGASQTARKAEKEIAIHVTGAVSKPGVYRLPAGSRVEDAIRLAEALPEADVEGMNRAAPLTDGRQIVVPFRQGDGGRSGGSNESSGTGSAKSKASSGANAGTGATSRQGGSLININQADAAELDRLPGVGPSTAQKIIQYRETKGAFQRAEDLQNVPGIGPKKYADLKEMITVD</sequence>
<organism evidence="3 4">
    <name type="scientific">Heliomicrobium gestii</name>
    <name type="common">Heliobacterium gestii</name>
    <dbReference type="NCBI Taxonomy" id="2699"/>
    <lineage>
        <taxon>Bacteria</taxon>
        <taxon>Bacillati</taxon>
        <taxon>Bacillota</taxon>
        <taxon>Clostridia</taxon>
        <taxon>Eubacteriales</taxon>
        <taxon>Heliobacteriaceae</taxon>
        <taxon>Heliomicrobium</taxon>
    </lineage>
</organism>
<dbReference type="GO" id="GO:0015627">
    <property type="term" value="C:type II protein secretion system complex"/>
    <property type="evidence" value="ECO:0007669"/>
    <property type="project" value="TreeGrafter"/>
</dbReference>
<dbReference type="EMBL" id="WXEX01000003">
    <property type="protein sequence ID" value="MZP42447.1"/>
    <property type="molecule type" value="Genomic_DNA"/>
</dbReference>
<feature type="domain" description="Helix-hairpin-helix DNA-binding motif class 1" evidence="2">
    <location>
        <begin position="172"/>
        <end position="191"/>
    </location>
</feature>
<name>A0A845L6Y4_HELGE</name>
<reference evidence="3 4" key="1">
    <citation type="submission" date="2020-01" db="EMBL/GenBank/DDBJ databases">
        <title>Whole genome sequence of Heliobacterium gestii DSM 11169.</title>
        <authorList>
            <person name="Kyndt J.A."/>
            <person name="Meyer T.E."/>
        </authorList>
    </citation>
    <scope>NUCLEOTIDE SEQUENCE [LARGE SCALE GENOMIC DNA]</scope>
    <source>
        <strain evidence="3 4">DSM 11169</strain>
    </source>
</reference>
<dbReference type="PANTHER" id="PTHR21180:SF32">
    <property type="entry name" value="ENDONUCLEASE_EXONUCLEASE_PHOSPHATASE FAMILY DOMAIN-CONTAINING PROTEIN 1"/>
    <property type="match status" value="1"/>
</dbReference>
<dbReference type="PANTHER" id="PTHR21180">
    <property type="entry name" value="ENDONUCLEASE/EXONUCLEASE/PHOSPHATASE FAMILY DOMAIN-CONTAINING PROTEIN 1"/>
    <property type="match status" value="1"/>
</dbReference>
<dbReference type="InterPro" id="IPR010994">
    <property type="entry name" value="RuvA_2-like"/>
</dbReference>
<dbReference type="OrthoDB" id="9790239at2"/>
<evidence type="ECO:0000313" key="4">
    <source>
        <dbReference type="Proteomes" id="UP000471031"/>
    </source>
</evidence>
<accession>A0A845L6Y4</accession>
<evidence type="ECO:0000259" key="2">
    <source>
        <dbReference type="SMART" id="SM00278"/>
    </source>
</evidence>
<dbReference type="GO" id="GO:0015628">
    <property type="term" value="P:protein secretion by the type II secretion system"/>
    <property type="evidence" value="ECO:0007669"/>
    <property type="project" value="TreeGrafter"/>
</dbReference>
<keyword evidence="4" id="KW-1185">Reference proteome</keyword>
<dbReference type="InterPro" id="IPR003583">
    <property type="entry name" value="Hlx-hairpin-Hlx_DNA-bd_motif"/>
</dbReference>
<dbReference type="SUPFAM" id="SSF47781">
    <property type="entry name" value="RuvA domain 2-like"/>
    <property type="match status" value="1"/>
</dbReference>
<dbReference type="AlphaFoldDB" id="A0A845L6Y4"/>
<evidence type="ECO:0000313" key="3">
    <source>
        <dbReference type="EMBL" id="MZP42447.1"/>
    </source>
</evidence>
<dbReference type="Gene3D" id="1.10.150.320">
    <property type="entry name" value="Photosystem II 12 kDa extrinsic protein"/>
    <property type="match status" value="1"/>
</dbReference>